<protein>
    <submittedName>
        <fullName evidence="1">Uncharacterized protein</fullName>
    </submittedName>
</protein>
<dbReference type="Proteomes" id="UP001054945">
    <property type="component" value="Unassembled WGS sequence"/>
</dbReference>
<keyword evidence="2" id="KW-1185">Reference proteome</keyword>
<evidence type="ECO:0000313" key="2">
    <source>
        <dbReference type="Proteomes" id="UP001054945"/>
    </source>
</evidence>
<accession>A0AAV4S9U6</accession>
<evidence type="ECO:0000313" key="1">
    <source>
        <dbReference type="EMBL" id="GIY30430.1"/>
    </source>
</evidence>
<sequence>MLFTKTLFDQKCSPDCSFTKSSMHRTSLETVFPLQSPCAFSPSRASQTIPETSHVNSQKKSILPHFEFFTDFIRFLKNTDAIYSFERFVALCLFILFPVAAKRLSFGIY</sequence>
<dbReference type="EMBL" id="BPLR01009221">
    <property type="protein sequence ID" value="GIY30430.1"/>
    <property type="molecule type" value="Genomic_DNA"/>
</dbReference>
<dbReference type="AlphaFoldDB" id="A0AAV4S9U6"/>
<proteinExistence type="predicted"/>
<comment type="caution">
    <text evidence="1">The sequence shown here is derived from an EMBL/GenBank/DDBJ whole genome shotgun (WGS) entry which is preliminary data.</text>
</comment>
<organism evidence="1 2">
    <name type="scientific">Caerostris extrusa</name>
    <name type="common">Bark spider</name>
    <name type="synonym">Caerostris bankana</name>
    <dbReference type="NCBI Taxonomy" id="172846"/>
    <lineage>
        <taxon>Eukaryota</taxon>
        <taxon>Metazoa</taxon>
        <taxon>Ecdysozoa</taxon>
        <taxon>Arthropoda</taxon>
        <taxon>Chelicerata</taxon>
        <taxon>Arachnida</taxon>
        <taxon>Araneae</taxon>
        <taxon>Araneomorphae</taxon>
        <taxon>Entelegynae</taxon>
        <taxon>Araneoidea</taxon>
        <taxon>Araneidae</taxon>
        <taxon>Caerostris</taxon>
    </lineage>
</organism>
<name>A0AAV4S9U6_CAEEX</name>
<reference evidence="1 2" key="1">
    <citation type="submission" date="2021-06" db="EMBL/GenBank/DDBJ databases">
        <title>Caerostris extrusa draft genome.</title>
        <authorList>
            <person name="Kono N."/>
            <person name="Arakawa K."/>
        </authorList>
    </citation>
    <scope>NUCLEOTIDE SEQUENCE [LARGE SCALE GENOMIC DNA]</scope>
</reference>
<gene>
    <name evidence="1" type="ORF">CEXT_137751</name>
</gene>